<dbReference type="AlphaFoldDB" id="A0A3M8LCE1"/>
<evidence type="ECO:0000256" key="1">
    <source>
        <dbReference type="PIRSR" id="PIRSR018249-1"/>
    </source>
</evidence>
<dbReference type="Pfam" id="PF13649">
    <property type="entry name" value="Methyltransf_25"/>
    <property type="match status" value="1"/>
</dbReference>
<dbReference type="InterPro" id="IPR048647">
    <property type="entry name" value="RlmA_N"/>
</dbReference>
<dbReference type="InterPro" id="IPR041698">
    <property type="entry name" value="Methyltransf_25"/>
</dbReference>
<dbReference type="OrthoDB" id="108476at2"/>
<evidence type="ECO:0000313" key="5">
    <source>
        <dbReference type="EMBL" id="RNE62334.1"/>
    </source>
</evidence>
<gene>
    <name evidence="5" type="ORF">EEJ31_07980</name>
</gene>
<evidence type="ECO:0000256" key="2">
    <source>
        <dbReference type="PIRSR" id="PIRSR018249-2"/>
    </source>
</evidence>
<keyword evidence="1" id="KW-0479">Metal-binding</keyword>
<keyword evidence="1" id="KW-0862">Zinc</keyword>
<keyword evidence="5" id="KW-0489">Methyltransferase</keyword>
<dbReference type="GO" id="GO:0008168">
    <property type="term" value="F:methyltransferase activity"/>
    <property type="evidence" value="ECO:0007669"/>
    <property type="project" value="UniProtKB-KW"/>
</dbReference>
<evidence type="ECO:0000259" key="4">
    <source>
        <dbReference type="Pfam" id="PF21302"/>
    </source>
</evidence>
<feature type="domain" description="Methyltransferase" evidence="3">
    <location>
        <begin position="91"/>
        <end position="160"/>
    </location>
</feature>
<dbReference type="Pfam" id="PF21302">
    <property type="entry name" value="Zn_ribbon_RlmA"/>
    <property type="match status" value="1"/>
</dbReference>
<proteinExistence type="predicted"/>
<accession>A0A3M8LCE1</accession>
<dbReference type="GO" id="GO:0046872">
    <property type="term" value="F:metal ion binding"/>
    <property type="evidence" value="ECO:0007669"/>
    <property type="project" value="UniProtKB-KW"/>
</dbReference>
<feature type="domain" description="23S rRNA (guanine(745)-N(1))-methyltransferase N-terminal" evidence="4">
    <location>
        <begin position="11"/>
        <end position="45"/>
    </location>
</feature>
<keyword evidence="6" id="KW-1185">Reference proteome</keyword>
<protein>
    <submittedName>
        <fullName evidence="5">Methyltransferase domain-containing protein</fullName>
    </submittedName>
</protein>
<feature type="binding site" evidence="2">
    <location>
        <position position="72"/>
    </location>
    <ligand>
        <name>S-adenosyl-L-methionine</name>
        <dbReference type="ChEBI" id="CHEBI:59789"/>
    </ligand>
</feature>
<feature type="binding site" evidence="1">
    <location>
        <position position="29"/>
    </location>
    <ligand>
        <name>Zn(2+)</name>
        <dbReference type="ChEBI" id="CHEBI:29105"/>
    </ligand>
</feature>
<dbReference type="InterPro" id="IPR029063">
    <property type="entry name" value="SAM-dependent_MTases_sf"/>
</dbReference>
<feature type="binding site" evidence="1">
    <location>
        <position position="15"/>
    </location>
    <ligand>
        <name>Zn(2+)</name>
        <dbReference type="ChEBI" id="CHEBI:29105"/>
    </ligand>
</feature>
<keyword evidence="2" id="KW-0949">S-adenosyl-L-methionine</keyword>
<feature type="binding site" evidence="2">
    <location>
        <begin position="98"/>
        <end position="99"/>
    </location>
    <ligand>
        <name>S-adenosyl-L-methionine</name>
        <dbReference type="ChEBI" id="CHEBI:59789"/>
    </ligand>
</feature>
<comment type="caution">
    <text evidence="5">The sequence shown here is derived from an EMBL/GenBank/DDBJ whole genome shotgun (WGS) entry which is preliminary data.</text>
</comment>
<dbReference type="GO" id="GO:0032259">
    <property type="term" value="P:methylation"/>
    <property type="evidence" value="ECO:0007669"/>
    <property type="project" value="UniProtKB-KW"/>
</dbReference>
<dbReference type="InterPro" id="IPR016718">
    <property type="entry name" value="rRNA_m1G-MeTrfase_A_prd"/>
</dbReference>
<reference evidence="5 6" key="1">
    <citation type="submission" date="2018-11" db="EMBL/GenBank/DDBJ databases">
        <title>Cryobacterium sp. nov., isolated from rhizosphere soil of lettuce.</title>
        <authorList>
            <person name="Wang Y."/>
        </authorList>
    </citation>
    <scope>NUCLEOTIDE SEQUENCE [LARGE SCALE GENOMIC DNA]</scope>
    <source>
        <strain evidence="5 6">NEAU-85</strain>
    </source>
</reference>
<feature type="binding site" evidence="2">
    <location>
        <position position="186"/>
    </location>
    <ligand>
        <name>S-adenosyl-L-methionine</name>
        <dbReference type="ChEBI" id="CHEBI:59789"/>
    </ligand>
</feature>
<dbReference type="SUPFAM" id="SSF53335">
    <property type="entry name" value="S-adenosyl-L-methionine-dependent methyltransferases"/>
    <property type="match status" value="1"/>
</dbReference>
<evidence type="ECO:0000313" key="6">
    <source>
        <dbReference type="Proteomes" id="UP000279859"/>
    </source>
</evidence>
<feature type="binding site" evidence="1">
    <location>
        <position position="12"/>
    </location>
    <ligand>
        <name>Zn(2+)</name>
        <dbReference type="ChEBI" id="CHEBI:29105"/>
    </ligand>
</feature>
<sequence>MSLLTLSEWLRCPICFQDLSPRPPLALACPSGHAFDVNKRGYVSLAASVGKLRYDTAAMLDARDAFLATGAYAALREALASALAERSPRRIVDVGCGTGYYLDGVLSRLPSAAALAMDLSPVAVTRAVRRSERIDGLVANVWSPLPIRDGAADAVLNVFAPRNPSEFHRLLSDDGVLAVVIPGDDHLQELRDRDLLIDVQPGKGQQLVESLGTGFVVDDVRDIRSTLSLTGTAIESLVGMGPSAHHRPAGQPEIPDSCDVTASFRLFLLRRQGV</sequence>
<name>A0A3M8LCE1_9MICO</name>
<dbReference type="Gene3D" id="3.40.50.150">
    <property type="entry name" value="Vaccinia Virus protein VP39"/>
    <property type="match status" value="1"/>
</dbReference>
<keyword evidence="5" id="KW-0808">Transferase</keyword>
<dbReference type="Proteomes" id="UP000279859">
    <property type="component" value="Unassembled WGS sequence"/>
</dbReference>
<organism evidence="5 6">
    <name type="scientific">Cryobacterium tepidiphilum</name>
    <dbReference type="NCBI Taxonomy" id="2486026"/>
    <lineage>
        <taxon>Bacteria</taxon>
        <taxon>Bacillati</taxon>
        <taxon>Actinomycetota</taxon>
        <taxon>Actinomycetes</taxon>
        <taxon>Micrococcales</taxon>
        <taxon>Microbacteriaceae</taxon>
        <taxon>Cryobacterium</taxon>
    </lineage>
</organism>
<dbReference type="EMBL" id="RDSR01000011">
    <property type="protein sequence ID" value="RNE62334.1"/>
    <property type="molecule type" value="Genomic_DNA"/>
</dbReference>
<dbReference type="RefSeq" id="WP_123045782.1">
    <property type="nucleotide sequence ID" value="NZ_RDSR01000011.1"/>
</dbReference>
<feature type="binding site" evidence="1">
    <location>
        <position position="33"/>
    </location>
    <ligand>
        <name>Zn(2+)</name>
        <dbReference type="ChEBI" id="CHEBI:29105"/>
    </ligand>
</feature>
<evidence type="ECO:0000259" key="3">
    <source>
        <dbReference type="Pfam" id="PF13649"/>
    </source>
</evidence>
<dbReference type="CDD" id="cd02440">
    <property type="entry name" value="AdoMet_MTases"/>
    <property type="match status" value="1"/>
</dbReference>
<dbReference type="PIRSF" id="PIRSF018249">
    <property type="entry name" value="MyrA_prd"/>
    <property type="match status" value="1"/>
</dbReference>